<gene>
    <name evidence="14" type="ORF">C3Y92_03000</name>
</gene>
<comment type="similarity">
    <text evidence="8">Belongs to the methyl-accepting chemotaxis (MCP) protein family.</text>
</comment>
<feature type="coiled-coil region" evidence="10">
    <location>
        <begin position="636"/>
        <end position="695"/>
    </location>
</feature>
<comment type="subcellular location">
    <subcellularLocation>
        <location evidence="1">Cell membrane</location>
        <topology evidence="1">Multi-pass membrane protein</topology>
    </subcellularLocation>
</comment>
<dbReference type="PROSITE" id="PS50111">
    <property type="entry name" value="CHEMOTAXIS_TRANSDUC_2"/>
    <property type="match status" value="1"/>
</dbReference>
<evidence type="ECO:0000256" key="10">
    <source>
        <dbReference type="SAM" id="Coils"/>
    </source>
</evidence>
<proteinExistence type="inferred from homology"/>
<feature type="coiled-coil region" evidence="10">
    <location>
        <begin position="359"/>
        <end position="410"/>
    </location>
</feature>
<keyword evidence="4 11" id="KW-0812">Transmembrane</keyword>
<dbReference type="CDD" id="cd12912">
    <property type="entry name" value="PDC2_MCP_like"/>
    <property type="match status" value="1"/>
</dbReference>
<dbReference type="CDD" id="cd11386">
    <property type="entry name" value="MCP_signal"/>
    <property type="match status" value="1"/>
</dbReference>
<feature type="transmembrane region" description="Helical" evidence="11">
    <location>
        <begin position="297"/>
        <end position="320"/>
    </location>
</feature>
<dbReference type="InterPro" id="IPR033479">
    <property type="entry name" value="dCache_1"/>
</dbReference>
<evidence type="ECO:0000259" key="13">
    <source>
        <dbReference type="PROSITE" id="PS50885"/>
    </source>
</evidence>
<dbReference type="CDD" id="cd12913">
    <property type="entry name" value="PDC1_MCP_like"/>
    <property type="match status" value="1"/>
</dbReference>
<dbReference type="PROSITE" id="PS50885">
    <property type="entry name" value="HAMP"/>
    <property type="match status" value="1"/>
</dbReference>
<keyword evidence="10" id="KW-0175">Coiled coil</keyword>
<dbReference type="Proteomes" id="UP000293296">
    <property type="component" value="Chromosome"/>
</dbReference>
<keyword evidence="2" id="KW-1003">Cell membrane</keyword>
<name>A0A4P6HGQ5_9BACT</name>
<evidence type="ECO:0000256" key="4">
    <source>
        <dbReference type="ARBA" id="ARBA00022692"/>
    </source>
</evidence>
<dbReference type="SUPFAM" id="SSF58104">
    <property type="entry name" value="Methyl-accepting chemotaxis protein (MCP) signaling domain"/>
    <property type="match status" value="1"/>
</dbReference>
<evidence type="ECO:0000256" key="9">
    <source>
        <dbReference type="PROSITE-ProRule" id="PRU00284"/>
    </source>
</evidence>
<protein>
    <submittedName>
        <fullName evidence="14">Methyl-accepting chemotaxis protein</fullName>
    </submittedName>
</protein>
<evidence type="ECO:0000313" key="14">
    <source>
        <dbReference type="EMBL" id="QAZ66263.1"/>
    </source>
</evidence>
<dbReference type="FunFam" id="1.10.287.950:FF:000001">
    <property type="entry name" value="Methyl-accepting chemotaxis sensory transducer"/>
    <property type="match status" value="1"/>
</dbReference>
<keyword evidence="3" id="KW-0145">Chemotaxis</keyword>
<dbReference type="SMART" id="SM00283">
    <property type="entry name" value="MA"/>
    <property type="match status" value="1"/>
</dbReference>
<dbReference type="InterPro" id="IPR004089">
    <property type="entry name" value="MCPsignal_dom"/>
</dbReference>
<dbReference type="Pfam" id="PF02743">
    <property type="entry name" value="dCache_1"/>
    <property type="match status" value="1"/>
</dbReference>
<dbReference type="OrthoDB" id="5348717at2"/>
<dbReference type="PANTHER" id="PTHR32089">
    <property type="entry name" value="METHYL-ACCEPTING CHEMOTAXIS PROTEIN MCPB"/>
    <property type="match status" value="1"/>
</dbReference>
<feature type="transmembrane region" description="Helical" evidence="11">
    <location>
        <begin position="12"/>
        <end position="32"/>
    </location>
</feature>
<evidence type="ECO:0000313" key="15">
    <source>
        <dbReference type="Proteomes" id="UP000293296"/>
    </source>
</evidence>
<accession>A0A4P6HGQ5</accession>
<evidence type="ECO:0000256" key="5">
    <source>
        <dbReference type="ARBA" id="ARBA00022989"/>
    </source>
</evidence>
<dbReference type="SUPFAM" id="SSF103190">
    <property type="entry name" value="Sensory domain-like"/>
    <property type="match status" value="1"/>
</dbReference>
<dbReference type="InterPro" id="IPR029151">
    <property type="entry name" value="Sensor-like_sf"/>
</dbReference>
<keyword evidence="5 11" id="KW-1133">Transmembrane helix</keyword>
<reference evidence="14 15" key="1">
    <citation type="submission" date="2018-02" db="EMBL/GenBank/DDBJ databases">
        <title>Genome sequence of Desulfovibrio carbinolicus DSM 3852.</title>
        <authorList>
            <person name="Wilbanks E."/>
            <person name="Skennerton C.T."/>
            <person name="Orphan V.J."/>
        </authorList>
    </citation>
    <scope>NUCLEOTIDE SEQUENCE [LARGE SCALE GENOMIC DNA]</scope>
    <source>
        <strain evidence="14 15">DSM 3852</strain>
    </source>
</reference>
<evidence type="ECO:0000256" key="3">
    <source>
        <dbReference type="ARBA" id="ARBA00022500"/>
    </source>
</evidence>
<keyword evidence="15" id="KW-1185">Reference proteome</keyword>
<organism evidence="14 15">
    <name type="scientific">Solidesulfovibrio carbinolicus</name>
    <dbReference type="NCBI Taxonomy" id="296842"/>
    <lineage>
        <taxon>Bacteria</taxon>
        <taxon>Pseudomonadati</taxon>
        <taxon>Thermodesulfobacteriota</taxon>
        <taxon>Desulfovibrionia</taxon>
        <taxon>Desulfovibrionales</taxon>
        <taxon>Desulfovibrionaceae</taxon>
        <taxon>Solidesulfovibrio</taxon>
    </lineage>
</organism>
<dbReference type="Gene3D" id="1.10.287.950">
    <property type="entry name" value="Methyl-accepting chemotaxis protein"/>
    <property type="match status" value="1"/>
</dbReference>
<dbReference type="Pfam" id="PF00672">
    <property type="entry name" value="HAMP"/>
    <property type="match status" value="1"/>
</dbReference>
<feature type="domain" description="Methyl-accepting transducer" evidence="12">
    <location>
        <begin position="422"/>
        <end position="658"/>
    </location>
</feature>
<dbReference type="SMART" id="SM00304">
    <property type="entry name" value="HAMP"/>
    <property type="match status" value="1"/>
</dbReference>
<dbReference type="PANTHER" id="PTHR32089:SF112">
    <property type="entry name" value="LYSOZYME-LIKE PROTEIN-RELATED"/>
    <property type="match status" value="1"/>
</dbReference>
<keyword evidence="6 11" id="KW-0472">Membrane</keyword>
<evidence type="ECO:0000256" key="2">
    <source>
        <dbReference type="ARBA" id="ARBA00022475"/>
    </source>
</evidence>
<keyword evidence="7 9" id="KW-0807">Transducer</keyword>
<evidence type="ECO:0000256" key="1">
    <source>
        <dbReference type="ARBA" id="ARBA00004651"/>
    </source>
</evidence>
<dbReference type="RefSeq" id="WP_129349374.1">
    <property type="nucleotide sequence ID" value="NZ_CP026538.1"/>
</dbReference>
<dbReference type="KEGG" id="dcb:C3Y92_03000"/>
<dbReference type="EMBL" id="CP026538">
    <property type="protein sequence ID" value="QAZ66263.1"/>
    <property type="molecule type" value="Genomic_DNA"/>
</dbReference>
<evidence type="ECO:0000256" key="7">
    <source>
        <dbReference type="ARBA" id="ARBA00023224"/>
    </source>
</evidence>
<dbReference type="Gene3D" id="3.30.450.20">
    <property type="entry name" value="PAS domain"/>
    <property type="match status" value="2"/>
</dbReference>
<dbReference type="GO" id="GO:0007165">
    <property type="term" value="P:signal transduction"/>
    <property type="evidence" value="ECO:0007669"/>
    <property type="project" value="UniProtKB-KW"/>
</dbReference>
<evidence type="ECO:0000256" key="11">
    <source>
        <dbReference type="SAM" id="Phobius"/>
    </source>
</evidence>
<evidence type="ECO:0000256" key="8">
    <source>
        <dbReference type="ARBA" id="ARBA00029447"/>
    </source>
</evidence>
<evidence type="ECO:0000259" key="12">
    <source>
        <dbReference type="PROSITE" id="PS50111"/>
    </source>
</evidence>
<dbReference type="GO" id="GO:0005886">
    <property type="term" value="C:plasma membrane"/>
    <property type="evidence" value="ECO:0007669"/>
    <property type="project" value="UniProtKB-SubCell"/>
</dbReference>
<dbReference type="GO" id="GO:0006935">
    <property type="term" value="P:chemotaxis"/>
    <property type="evidence" value="ECO:0007669"/>
    <property type="project" value="UniProtKB-KW"/>
</dbReference>
<dbReference type="AlphaFoldDB" id="A0A4P6HGQ5"/>
<dbReference type="InterPro" id="IPR003660">
    <property type="entry name" value="HAMP_dom"/>
</dbReference>
<feature type="domain" description="HAMP" evidence="13">
    <location>
        <begin position="322"/>
        <end position="374"/>
    </location>
</feature>
<dbReference type="CDD" id="cd06225">
    <property type="entry name" value="HAMP"/>
    <property type="match status" value="1"/>
</dbReference>
<dbReference type="Pfam" id="PF00015">
    <property type="entry name" value="MCPsignal"/>
    <property type="match status" value="1"/>
</dbReference>
<sequence length="704" mass="74874">MRSIKFKIMLQLVLVISIPTTIVLGIIFNTIYDDTVALHVASIRKEIGQLENAMSIFMEQSKQNVTFLAGDPLLPQSDATLTSYAATTVKTKSVPRPDDRLGQDITALFARVQATHPAYVEVFFGSADGGFVSSVAGEMPAGYDPRKRPWYQEAMQTPDRTIISKAYMSTTGEAVVSVTKVVSDKGKLVGAVGVDISLGVLTKIVKDIRIAKTGYVVFVQGDGVVISDPSDDKRNFKKLAEIGVPAMEKAFAAPDGHQLLDMGGKRFLVQTSTAPGLGWKFLTFVEYEELVGPMKSLMWKSAAGFVLILAIICGLLLFFLNSAIFRALGRMIGHLKEIAQGNYATRLTVTRRDEVGQVYEALNQTSATLSANMAEIQAKTAEAEQKARQAEEAAKRAEDATARAEAARVEGMLHAAESLKGVVGIVSAASAELSAQIGESTSGAEHQSGRINETATAVEEMTASVLEIARNAEITARLAEQSKTAASDGGRKMEQVKADVHGISTGFQEVYDSVSDLSRKADGIGSIAQTIEDIADQTNLLALNAAIEAARAGDAGRGFAVVADEVRKLAEKTMTATKEVGEAVAGIQRGVGGTLSGMDKARQITEQSLGRADEAAKALAAMLDQFAQSSDQVRAIATAAEEQSSATEEINRHIEEINGIASETVGAMREAARAVAELAEQAVVLKELIDSLESQSAAARQLPA</sequence>
<dbReference type="Gene3D" id="6.10.340.10">
    <property type="match status" value="1"/>
</dbReference>
<evidence type="ECO:0000256" key="6">
    <source>
        <dbReference type="ARBA" id="ARBA00023136"/>
    </source>
</evidence>